<dbReference type="PANTHER" id="PTHR37422:SF13">
    <property type="entry name" value="LIPOPOLYSACCHARIDE BIOSYNTHESIS PROTEIN PA4999-RELATED"/>
    <property type="match status" value="1"/>
</dbReference>
<feature type="transmembrane region" description="Helical" evidence="5">
    <location>
        <begin position="120"/>
        <end position="140"/>
    </location>
</feature>
<evidence type="ECO:0000256" key="2">
    <source>
        <dbReference type="ARBA" id="ARBA00022692"/>
    </source>
</evidence>
<evidence type="ECO:0000313" key="7">
    <source>
        <dbReference type="EMBL" id="TDQ47618.1"/>
    </source>
</evidence>
<comment type="subcellular location">
    <subcellularLocation>
        <location evidence="1">Membrane</location>
        <topology evidence="1">Multi-pass membrane protein</topology>
    </subcellularLocation>
</comment>
<keyword evidence="4 5" id="KW-0472">Membrane</keyword>
<dbReference type="AlphaFoldDB" id="A0A4R6UKU9"/>
<evidence type="ECO:0000256" key="5">
    <source>
        <dbReference type="SAM" id="Phobius"/>
    </source>
</evidence>
<feature type="transmembrane region" description="Helical" evidence="5">
    <location>
        <begin position="166"/>
        <end position="183"/>
    </location>
</feature>
<proteinExistence type="predicted"/>
<feature type="transmembrane region" description="Helical" evidence="5">
    <location>
        <begin position="93"/>
        <end position="111"/>
    </location>
</feature>
<accession>A0A4R6UKU9</accession>
<evidence type="ECO:0000256" key="3">
    <source>
        <dbReference type="ARBA" id="ARBA00022989"/>
    </source>
</evidence>
<name>A0A4R6UKU9_9GAMM</name>
<evidence type="ECO:0000256" key="4">
    <source>
        <dbReference type="ARBA" id="ARBA00023136"/>
    </source>
</evidence>
<reference evidence="7 8" key="1">
    <citation type="submission" date="2019-03" db="EMBL/GenBank/DDBJ databases">
        <title>Genomic Encyclopedia of Type Strains, Phase IV (KMG-IV): sequencing the most valuable type-strain genomes for metagenomic binning, comparative biology and taxonomic classification.</title>
        <authorList>
            <person name="Goeker M."/>
        </authorList>
    </citation>
    <scope>NUCLEOTIDE SEQUENCE [LARGE SCALE GENOMIC DNA]</scope>
    <source>
        <strain evidence="7 8">DSM 103792</strain>
    </source>
</reference>
<keyword evidence="7" id="KW-0436">Ligase</keyword>
<feature type="transmembrane region" description="Helical" evidence="5">
    <location>
        <begin position="190"/>
        <end position="206"/>
    </location>
</feature>
<dbReference type="GO" id="GO:0016020">
    <property type="term" value="C:membrane"/>
    <property type="evidence" value="ECO:0007669"/>
    <property type="project" value="UniProtKB-SubCell"/>
</dbReference>
<dbReference type="InterPro" id="IPR007016">
    <property type="entry name" value="O-antigen_ligase-rel_domated"/>
</dbReference>
<feature type="transmembrane region" description="Helical" evidence="5">
    <location>
        <begin position="235"/>
        <end position="254"/>
    </location>
</feature>
<dbReference type="RefSeq" id="WP_133590772.1">
    <property type="nucleotide sequence ID" value="NZ_CP037953.1"/>
</dbReference>
<organism evidence="7 8">
    <name type="scientific">Permianibacter aggregans</name>
    <dbReference type="NCBI Taxonomy" id="1510150"/>
    <lineage>
        <taxon>Bacteria</taxon>
        <taxon>Pseudomonadati</taxon>
        <taxon>Pseudomonadota</taxon>
        <taxon>Gammaproteobacteria</taxon>
        <taxon>Pseudomonadales</taxon>
        <taxon>Pseudomonadaceae</taxon>
        <taxon>Permianibacter</taxon>
    </lineage>
</organism>
<dbReference type="InterPro" id="IPR051533">
    <property type="entry name" value="WaaL-like"/>
</dbReference>
<dbReference type="Proteomes" id="UP000295375">
    <property type="component" value="Unassembled WGS sequence"/>
</dbReference>
<feature type="transmembrane region" description="Helical" evidence="5">
    <location>
        <begin position="303"/>
        <end position="328"/>
    </location>
</feature>
<sequence length="392" mass="44520">MSIAHSPAMRAAWPLYLLWAGYFTGLPSKGALYTLFELLLLIYALYNWRQVPGMLTRHLGYFRWLACWTLPMLVTAGAQLFFSAEPRELAQDMLQFVLRTMVLAFCLFLSWGQGRDRTRWLLRLFLFGMLVNAASMYWQWYTGWDFTHRYEAYDRLSGSVFNPNPFGLFMALAVIASAYLTLLEQQWRRWLAALLMPIFALCLYKSESRGAMLALLVAASIALWFAPLSQGKRLLLIGAKLLAVIVVAGVYSQLLHREGSDGVRWHAFQQAWQQSFEQPLIGVGWRTTENLQLVDGAIGAHNIYLDLALLSGWPAALLFIASCAWLLWTTRHLQTIAANASRSLFALLLCAGLFDYSVINSTMFLGMLIATTLMLWLSYQSSPPPQTTNNRR</sequence>
<protein>
    <submittedName>
        <fullName evidence="7">O-antigen ligase</fullName>
    </submittedName>
</protein>
<feature type="transmembrane region" description="Helical" evidence="5">
    <location>
        <begin position="30"/>
        <end position="48"/>
    </location>
</feature>
<dbReference type="Pfam" id="PF04932">
    <property type="entry name" value="Wzy_C"/>
    <property type="match status" value="1"/>
</dbReference>
<keyword evidence="2 5" id="KW-0812">Transmembrane</keyword>
<evidence type="ECO:0000259" key="6">
    <source>
        <dbReference type="Pfam" id="PF04932"/>
    </source>
</evidence>
<feature type="transmembrane region" description="Helical" evidence="5">
    <location>
        <begin position="212"/>
        <end position="228"/>
    </location>
</feature>
<dbReference type="PANTHER" id="PTHR37422">
    <property type="entry name" value="TEICHURONIC ACID BIOSYNTHESIS PROTEIN TUAE"/>
    <property type="match status" value="1"/>
</dbReference>
<keyword evidence="3 5" id="KW-1133">Transmembrane helix</keyword>
<dbReference type="EMBL" id="SNYM01000009">
    <property type="protein sequence ID" value="TDQ47618.1"/>
    <property type="molecule type" value="Genomic_DNA"/>
</dbReference>
<dbReference type="GO" id="GO:0016874">
    <property type="term" value="F:ligase activity"/>
    <property type="evidence" value="ECO:0007669"/>
    <property type="project" value="UniProtKB-KW"/>
</dbReference>
<gene>
    <name evidence="7" type="ORF">EV696_10920</name>
</gene>
<feature type="domain" description="O-antigen ligase-related" evidence="6">
    <location>
        <begin position="198"/>
        <end position="320"/>
    </location>
</feature>
<evidence type="ECO:0000256" key="1">
    <source>
        <dbReference type="ARBA" id="ARBA00004141"/>
    </source>
</evidence>
<evidence type="ECO:0000313" key="8">
    <source>
        <dbReference type="Proteomes" id="UP000295375"/>
    </source>
</evidence>
<comment type="caution">
    <text evidence="7">The sequence shown here is derived from an EMBL/GenBank/DDBJ whole genome shotgun (WGS) entry which is preliminary data.</text>
</comment>
<feature type="transmembrane region" description="Helical" evidence="5">
    <location>
        <begin position="364"/>
        <end position="382"/>
    </location>
</feature>
<keyword evidence="8" id="KW-1185">Reference proteome</keyword>
<dbReference type="OrthoDB" id="2986506at2"/>
<feature type="transmembrane region" description="Helical" evidence="5">
    <location>
        <begin position="60"/>
        <end position="81"/>
    </location>
</feature>